<protein>
    <submittedName>
        <fullName evidence="8">Cathepsin D</fullName>
    </submittedName>
</protein>
<evidence type="ECO:0000313" key="9">
    <source>
        <dbReference type="Proteomes" id="UP000324629"/>
    </source>
</evidence>
<sequence>MRTSHILLLLLPFLCSGKVVKVPLKPLITERRVLSEMALSSDLIRKKWFDRLTSNTFPVYLKNYMDAQYYGEITIGTPPQNFAVIFDTGSSNLWVPSKHCRPFNLACKLHNKYSREASSTYKANKTHFAIHYGSGSVSGILSTDTVSVSPFMIVMFINLSKQVGGVSVTQQTFGEAIIQQGVAFITAKFDGILGMAFQSISVRGVTPVFDNMIAQDLVEEPLFAFWLNRNASQPLGGVIMFGGLDKSYYTGNISYVPLTTKNYWQFQMDGIQLKGEKLCEDGCQAIADTGTTMITGPSIEVKRLNNVLGGKRIVGGIYVLDCKKMKEYPPINFTINGQQMTLMPEDYVVEMTQFGKTVCVSGFMEMDIPKYPLWILGDVFIGKYYTIFDMENSRLGFATSVKT</sequence>
<dbReference type="PANTHER" id="PTHR47966:SF51">
    <property type="entry name" value="BETA-SITE APP-CLEAVING ENZYME, ISOFORM A-RELATED"/>
    <property type="match status" value="1"/>
</dbReference>
<comment type="similarity">
    <text evidence="1 5">Belongs to the peptidase A1 family.</text>
</comment>
<evidence type="ECO:0000259" key="7">
    <source>
        <dbReference type="PROSITE" id="PS51767"/>
    </source>
</evidence>
<evidence type="ECO:0000256" key="1">
    <source>
        <dbReference type="ARBA" id="ARBA00007447"/>
    </source>
</evidence>
<evidence type="ECO:0000256" key="5">
    <source>
        <dbReference type="RuleBase" id="RU000454"/>
    </source>
</evidence>
<dbReference type="InterPro" id="IPR001969">
    <property type="entry name" value="Aspartic_peptidase_AS"/>
</dbReference>
<name>A0A5J4NDB3_9TREM</name>
<keyword evidence="5" id="KW-0378">Hydrolase</keyword>
<reference evidence="8 9" key="1">
    <citation type="journal article" date="2019" name="Gigascience">
        <title>Whole-genome sequence of the oriental lung fluke Paragonimus westermani.</title>
        <authorList>
            <person name="Oey H."/>
            <person name="Zakrzewski M."/>
            <person name="Narain K."/>
            <person name="Devi K.R."/>
            <person name="Agatsuma T."/>
            <person name="Nawaratna S."/>
            <person name="Gobert G.N."/>
            <person name="Jones M.K."/>
            <person name="Ragan M.A."/>
            <person name="McManus D.P."/>
            <person name="Krause L."/>
        </authorList>
    </citation>
    <scope>NUCLEOTIDE SEQUENCE [LARGE SCALE GENOMIC DNA]</scope>
    <source>
        <strain evidence="8 9">IND2009</strain>
    </source>
</reference>
<dbReference type="InterPro" id="IPR033121">
    <property type="entry name" value="PEPTIDASE_A1"/>
</dbReference>
<evidence type="ECO:0000313" key="8">
    <source>
        <dbReference type="EMBL" id="KAA3673472.1"/>
    </source>
</evidence>
<dbReference type="Proteomes" id="UP000324629">
    <property type="component" value="Unassembled WGS sequence"/>
</dbReference>
<dbReference type="GO" id="GO:0004190">
    <property type="term" value="F:aspartic-type endopeptidase activity"/>
    <property type="evidence" value="ECO:0007669"/>
    <property type="project" value="UniProtKB-KW"/>
</dbReference>
<keyword evidence="9" id="KW-1185">Reference proteome</keyword>
<feature type="domain" description="Peptidase A1" evidence="7">
    <location>
        <begin position="69"/>
        <end position="398"/>
    </location>
</feature>
<dbReference type="FunFam" id="2.40.70.10:FF:000044">
    <property type="entry name" value="Lysosomal aspartic protease"/>
    <property type="match status" value="1"/>
</dbReference>
<keyword evidence="5" id="KW-0645">Protease</keyword>
<dbReference type="Pfam" id="PF00026">
    <property type="entry name" value="Asp"/>
    <property type="match status" value="1"/>
</dbReference>
<dbReference type="AlphaFoldDB" id="A0A5J4NDB3"/>
<gene>
    <name evidence="8" type="ORF">DEA37_0001645</name>
</gene>
<dbReference type="Gene3D" id="2.60.40.1960">
    <property type="match status" value="1"/>
</dbReference>
<dbReference type="EMBL" id="QNGE01003896">
    <property type="protein sequence ID" value="KAA3673472.1"/>
    <property type="molecule type" value="Genomic_DNA"/>
</dbReference>
<proteinExistence type="inferred from homology"/>
<dbReference type="PROSITE" id="PS51767">
    <property type="entry name" value="PEPTIDASE_A1"/>
    <property type="match status" value="1"/>
</dbReference>
<dbReference type="SUPFAM" id="SSF50630">
    <property type="entry name" value="Acid proteases"/>
    <property type="match status" value="1"/>
</dbReference>
<feature type="signal peptide" evidence="6">
    <location>
        <begin position="1"/>
        <end position="17"/>
    </location>
</feature>
<dbReference type="GO" id="GO:0006508">
    <property type="term" value="P:proteolysis"/>
    <property type="evidence" value="ECO:0007669"/>
    <property type="project" value="UniProtKB-KW"/>
</dbReference>
<evidence type="ECO:0000256" key="2">
    <source>
        <dbReference type="ARBA" id="ARBA00023157"/>
    </source>
</evidence>
<dbReference type="PRINTS" id="PR00792">
    <property type="entry name" value="PEPSIN"/>
</dbReference>
<dbReference type="InterPro" id="IPR021109">
    <property type="entry name" value="Peptidase_aspartic_dom_sf"/>
</dbReference>
<comment type="caution">
    <text evidence="8">The sequence shown here is derived from an EMBL/GenBank/DDBJ whole genome shotgun (WGS) entry which is preliminary data.</text>
</comment>
<accession>A0A5J4NDB3</accession>
<keyword evidence="2 4" id="KW-1015">Disulfide bond</keyword>
<feature type="disulfide bond" evidence="4">
    <location>
        <begin position="322"/>
        <end position="359"/>
    </location>
</feature>
<feature type="active site" evidence="3">
    <location>
        <position position="288"/>
    </location>
</feature>
<keyword evidence="5" id="KW-0064">Aspartyl protease</keyword>
<dbReference type="FunFam" id="2.40.70.10:FF:000004">
    <property type="entry name" value="Pepsin A"/>
    <property type="match status" value="1"/>
</dbReference>
<organism evidence="8 9">
    <name type="scientific">Paragonimus westermani</name>
    <dbReference type="NCBI Taxonomy" id="34504"/>
    <lineage>
        <taxon>Eukaryota</taxon>
        <taxon>Metazoa</taxon>
        <taxon>Spiralia</taxon>
        <taxon>Lophotrochozoa</taxon>
        <taxon>Platyhelminthes</taxon>
        <taxon>Trematoda</taxon>
        <taxon>Digenea</taxon>
        <taxon>Plagiorchiida</taxon>
        <taxon>Troglotremata</taxon>
        <taxon>Troglotrematidae</taxon>
        <taxon>Paragonimus</taxon>
    </lineage>
</organism>
<feature type="disulfide bond" evidence="4">
    <location>
        <begin position="279"/>
        <end position="283"/>
    </location>
</feature>
<dbReference type="PANTHER" id="PTHR47966">
    <property type="entry name" value="BETA-SITE APP-CLEAVING ENZYME, ISOFORM A-RELATED"/>
    <property type="match status" value="1"/>
</dbReference>
<evidence type="ECO:0000256" key="3">
    <source>
        <dbReference type="PIRSR" id="PIRSR601461-1"/>
    </source>
</evidence>
<feature type="chain" id="PRO_5023919939" evidence="6">
    <location>
        <begin position="18"/>
        <end position="403"/>
    </location>
</feature>
<dbReference type="Gene3D" id="2.40.70.10">
    <property type="entry name" value="Acid Proteases"/>
    <property type="match status" value="2"/>
</dbReference>
<evidence type="ECO:0000256" key="6">
    <source>
        <dbReference type="SAM" id="SignalP"/>
    </source>
</evidence>
<keyword evidence="6" id="KW-0732">Signal</keyword>
<dbReference type="PROSITE" id="PS00141">
    <property type="entry name" value="ASP_PROTEASE"/>
    <property type="match status" value="2"/>
</dbReference>
<dbReference type="InterPro" id="IPR001461">
    <property type="entry name" value="Aspartic_peptidase_A1"/>
</dbReference>
<feature type="active site" evidence="3">
    <location>
        <position position="87"/>
    </location>
</feature>
<evidence type="ECO:0000256" key="4">
    <source>
        <dbReference type="PIRSR" id="PIRSR601461-2"/>
    </source>
</evidence>
<feature type="disulfide bond" evidence="4">
    <location>
        <begin position="100"/>
        <end position="107"/>
    </location>
</feature>